<dbReference type="Gene3D" id="1.20.120.80">
    <property type="entry name" value="Cytochrome c oxidase, subunit III, four-helix bundle"/>
    <property type="match status" value="1"/>
</dbReference>
<dbReference type="PANTHER" id="PTHR11403">
    <property type="entry name" value="CYTOCHROME C OXIDASE SUBUNIT III"/>
    <property type="match status" value="1"/>
</dbReference>
<feature type="transmembrane region" description="Helical" evidence="11">
    <location>
        <begin position="94"/>
        <end position="117"/>
    </location>
</feature>
<name>A0A0F3NMS9_9RICK</name>
<keyword evidence="5" id="KW-1278">Translocase</keyword>
<feature type="domain" description="Heme-copper oxidase subunit III family profile" evidence="12">
    <location>
        <begin position="1"/>
        <end position="232"/>
    </location>
</feature>
<dbReference type="InterPro" id="IPR013833">
    <property type="entry name" value="Cyt_c_oxidase_su3_a-hlx"/>
</dbReference>
<dbReference type="AlphaFoldDB" id="A0A0F3NMS9"/>
<evidence type="ECO:0000256" key="4">
    <source>
        <dbReference type="ARBA" id="ARBA00022692"/>
    </source>
</evidence>
<keyword evidence="6 11" id="KW-1133">Transmembrane helix</keyword>
<dbReference type="PROSITE" id="PS50253">
    <property type="entry name" value="COX3"/>
    <property type="match status" value="1"/>
</dbReference>
<evidence type="ECO:0000256" key="8">
    <source>
        <dbReference type="ARBA" id="ARBA00031400"/>
    </source>
</evidence>
<dbReference type="InterPro" id="IPR024791">
    <property type="entry name" value="Cyt_c/ubiquinol_Oxase_su3"/>
</dbReference>
<evidence type="ECO:0000256" key="10">
    <source>
        <dbReference type="RuleBase" id="RU003376"/>
    </source>
</evidence>
<evidence type="ECO:0000256" key="5">
    <source>
        <dbReference type="ARBA" id="ARBA00022967"/>
    </source>
</evidence>
<keyword evidence="4 10" id="KW-0812">Transmembrane</keyword>
<comment type="caution">
    <text evidence="13">The sequence shown here is derived from an EMBL/GenBank/DDBJ whole genome shotgun (WGS) entry which is preliminary data.</text>
</comment>
<protein>
    <recommendedName>
        <fullName evidence="3">cytochrome-c oxidase</fullName>
        <ecNumber evidence="3">7.1.1.9</ecNumber>
    </recommendedName>
    <alternativeName>
        <fullName evidence="8">Cytochrome aa3 subunit 3</fullName>
    </alternativeName>
    <alternativeName>
        <fullName evidence="9">Cytochrome c oxidase polypeptide III</fullName>
    </alternativeName>
</protein>
<evidence type="ECO:0000259" key="12">
    <source>
        <dbReference type="PROSITE" id="PS50253"/>
    </source>
</evidence>
<evidence type="ECO:0000256" key="9">
    <source>
        <dbReference type="ARBA" id="ARBA00031625"/>
    </source>
</evidence>
<evidence type="ECO:0000256" key="3">
    <source>
        <dbReference type="ARBA" id="ARBA00012949"/>
    </source>
</evidence>
<dbReference type="SUPFAM" id="SSF81452">
    <property type="entry name" value="Cytochrome c oxidase subunit III-like"/>
    <property type="match status" value="1"/>
</dbReference>
<proteinExistence type="inferred from homology"/>
<feature type="transmembrane region" description="Helical" evidence="11">
    <location>
        <begin position="211"/>
        <end position="230"/>
    </location>
</feature>
<reference evidence="13 14" key="1">
    <citation type="submission" date="2015-02" db="EMBL/GenBank/DDBJ databases">
        <title>Genome Sequencing of Rickettsiales.</title>
        <authorList>
            <person name="Daugherty S.C."/>
            <person name="Su Q."/>
            <person name="Abolude K."/>
            <person name="Beier-Sexton M."/>
            <person name="Carlyon J.A."/>
            <person name="Carter R."/>
            <person name="Day N.P."/>
            <person name="Dumler S.J."/>
            <person name="Dyachenko V."/>
            <person name="Godinez A."/>
            <person name="Kurtti T.J."/>
            <person name="Lichay M."/>
            <person name="Mullins K.E."/>
            <person name="Ott S."/>
            <person name="Pappas-Brown V."/>
            <person name="Paris D.H."/>
            <person name="Patel P."/>
            <person name="Richards A.L."/>
            <person name="Sadzewicz L."/>
            <person name="Sears K."/>
            <person name="Seidman D."/>
            <person name="Sengamalay N."/>
            <person name="Stenos J."/>
            <person name="Tallon L.J."/>
            <person name="Vincent G."/>
            <person name="Fraser C.M."/>
            <person name="Munderloh U."/>
            <person name="Dunning-Hotopp J.C."/>
        </authorList>
    </citation>
    <scope>NUCLEOTIDE SEQUENCE [LARGE SCALE GENOMIC DNA]</scope>
    <source>
        <strain evidence="13 14">RAC413</strain>
    </source>
</reference>
<accession>A0A0F3NMS9</accession>
<evidence type="ECO:0000256" key="11">
    <source>
        <dbReference type="SAM" id="Phobius"/>
    </source>
</evidence>
<sequence length="232" mass="27102">MILPIGIVSTILVLYKWWKDIILEATKEKCFTKVVKKGLRISMAVIILSETMFFVSFFWSFFKAWLFPVHIFNDFSTVSRISWPPSDIVPLDPWSIPFLNTIILLLSGCTITWSHYSLINHDIKSTSKLLGYTIILGFIFSVFQIIEYCHIDFAFKETGEKAIYSSNFYMLTGFHGLHVIIGTLFLLVCWFRSRNGQLLPDCHIGFECAVWYWHFVDVIWLLLFFFVYLVSS</sequence>
<evidence type="ECO:0000256" key="1">
    <source>
        <dbReference type="ARBA" id="ARBA00004141"/>
    </source>
</evidence>
<feature type="transmembrane region" description="Helical" evidence="11">
    <location>
        <begin position="41"/>
        <end position="62"/>
    </location>
</feature>
<organism evidence="13 14">
    <name type="scientific">Candidatus Neoehrlichia procyonis str. RAC413</name>
    <dbReference type="NCBI Taxonomy" id="1359163"/>
    <lineage>
        <taxon>Bacteria</taxon>
        <taxon>Pseudomonadati</taxon>
        <taxon>Pseudomonadota</taxon>
        <taxon>Alphaproteobacteria</taxon>
        <taxon>Rickettsiales</taxon>
        <taxon>Anaplasmataceae</taxon>
        <taxon>Candidatus Neoehrlichia</taxon>
    </lineage>
</organism>
<dbReference type="GO" id="GO:0005886">
    <property type="term" value="C:plasma membrane"/>
    <property type="evidence" value="ECO:0007669"/>
    <property type="project" value="UniProtKB-SubCell"/>
</dbReference>
<dbReference type="EC" id="7.1.1.9" evidence="3"/>
<feature type="transmembrane region" description="Helical" evidence="11">
    <location>
        <begin position="129"/>
        <end position="148"/>
    </location>
</feature>
<dbReference type="InterPro" id="IPR033945">
    <property type="entry name" value="Cyt_c_oxase_su3_dom"/>
</dbReference>
<evidence type="ECO:0000256" key="7">
    <source>
        <dbReference type="ARBA" id="ARBA00023136"/>
    </source>
</evidence>
<dbReference type="Proteomes" id="UP000033562">
    <property type="component" value="Unassembled WGS sequence"/>
</dbReference>
<gene>
    <name evidence="13" type="ORF">NLO413_0763</name>
</gene>
<dbReference type="STRING" id="1359163.NLO413_0763"/>
<dbReference type="InterPro" id="IPR000298">
    <property type="entry name" value="Cyt_c_oxidase-like_su3"/>
</dbReference>
<dbReference type="PANTHER" id="PTHR11403:SF7">
    <property type="entry name" value="CYTOCHROME C OXIDASE SUBUNIT 3"/>
    <property type="match status" value="1"/>
</dbReference>
<dbReference type="InterPro" id="IPR035973">
    <property type="entry name" value="Cyt_c_oxidase_su3-like_sf"/>
</dbReference>
<feature type="transmembrane region" description="Helical" evidence="11">
    <location>
        <begin position="168"/>
        <end position="191"/>
    </location>
</feature>
<dbReference type="CDD" id="cd01665">
    <property type="entry name" value="Cyt_c_Oxidase_III"/>
    <property type="match status" value="1"/>
</dbReference>
<dbReference type="EMBL" id="LANX01000001">
    <property type="protein sequence ID" value="KJV69373.1"/>
    <property type="molecule type" value="Genomic_DNA"/>
</dbReference>
<keyword evidence="7 11" id="KW-0472">Membrane</keyword>
<comment type="subcellular location">
    <subcellularLocation>
        <location evidence="10">Cell membrane</location>
        <topology evidence="10">Multi-pass membrane protein</topology>
    </subcellularLocation>
    <subcellularLocation>
        <location evidence="1">Membrane</location>
        <topology evidence="1">Multi-pass membrane protein</topology>
    </subcellularLocation>
</comment>
<dbReference type="Pfam" id="PF00510">
    <property type="entry name" value="COX3"/>
    <property type="match status" value="1"/>
</dbReference>
<evidence type="ECO:0000313" key="13">
    <source>
        <dbReference type="EMBL" id="KJV69373.1"/>
    </source>
</evidence>
<dbReference type="PATRIC" id="fig|1359163.3.peg.734"/>
<dbReference type="GO" id="GO:0004129">
    <property type="term" value="F:cytochrome-c oxidase activity"/>
    <property type="evidence" value="ECO:0007669"/>
    <property type="project" value="UniProtKB-EC"/>
</dbReference>
<evidence type="ECO:0000313" key="14">
    <source>
        <dbReference type="Proteomes" id="UP000033562"/>
    </source>
</evidence>
<comment type="similarity">
    <text evidence="2 10">Belongs to the cytochrome c oxidase subunit 3 family.</text>
</comment>
<dbReference type="GO" id="GO:0019646">
    <property type="term" value="P:aerobic electron transport chain"/>
    <property type="evidence" value="ECO:0007669"/>
    <property type="project" value="InterPro"/>
</dbReference>
<evidence type="ECO:0000256" key="2">
    <source>
        <dbReference type="ARBA" id="ARBA00010581"/>
    </source>
</evidence>
<keyword evidence="14" id="KW-1185">Reference proteome</keyword>
<evidence type="ECO:0000256" key="6">
    <source>
        <dbReference type="ARBA" id="ARBA00022989"/>
    </source>
</evidence>